<name>A0A438MM14_9ACTN</name>
<comment type="caution">
    <text evidence="2">The sequence shown here is derived from an EMBL/GenBank/DDBJ whole genome shotgun (WGS) entry which is preliminary data.</text>
</comment>
<evidence type="ECO:0000313" key="2">
    <source>
        <dbReference type="EMBL" id="RVX46810.1"/>
    </source>
</evidence>
<feature type="region of interest" description="Disordered" evidence="1">
    <location>
        <begin position="18"/>
        <end position="48"/>
    </location>
</feature>
<dbReference type="AlphaFoldDB" id="A0A438MM14"/>
<proteinExistence type="predicted"/>
<dbReference type="RefSeq" id="WP_164904120.1">
    <property type="nucleotide sequence ID" value="NZ_SAUN01000001.1"/>
</dbReference>
<sequence>MNPEIEYELMKNHASELRKAAAEHRRVRDAERANKSERRSLFGKRRSS</sequence>
<organism evidence="2 3">
    <name type="scientific">Nonomuraea polychroma</name>
    <dbReference type="NCBI Taxonomy" id="46176"/>
    <lineage>
        <taxon>Bacteria</taxon>
        <taxon>Bacillati</taxon>
        <taxon>Actinomycetota</taxon>
        <taxon>Actinomycetes</taxon>
        <taxon>Streptosporangiales</taxon>
        <taxon>Streptosporangiaceae</taxon>
        <taxon>Nonomuraea</taxon>
    </lineage>
</organism>
<protein>
    <submittedName>
        <fullName evidence="2">Uncharacterized protein</fullName>
    </submittedName>
</protein>
<feature type="compositionally biased region" description="Basic and acidic residues" evidence="1">
    <location>
        <begin position="18"/>
        <end position="40"/>
    </location>
</feature>
<dbReference type="EMBL" id="SAUN01000001">
    <property type="protein sequence ID" value="RVX46810.1"/>
    <property type="molecule type" value="Genomic_DNA"/>
</dbReference>
<evidence type="ECO:0000313" key="3">
    <source>
        <dbReference type="Proteomes" id="UP000284824"/>
    </source>
</evidence>
<reference evidence="2 3" key="1">
    <citation type="submission" date="2019-01" db="EMBL/GenBank/DDBJ databases">
        <title>Sequencing the genomes of 1000 actinobacteria strains.</title>
        <authorList>
            <person name="Klenk H.-P."/>
        </authorList>
    </citation>
    <scope>NUCLEOTIDE SEQUENCE [LARGE SCALE GENOMIC DNA]</scope>
    <source>
        <strain evidence="2 3">DSM 43925</strain>
    </source>
</reference>
<gene>
    <name evidence="2" type="ORF">EDD27_9716</name>
</gene>
<evidence type="ECO:0000256" key="1">
    <source>
        <dbReference type="SAM" id="MobiDB-lite"/>
    </source>
</evidence>
<keyword evidence="3" id="KW-1185">Reference proteome</keyword>
<dbReference type="Proteomes" id="UP000284824">
    <property type="component" value="Unassembled WGS sequence"/>
</dbReference>
<accession>A0A438MM14</accession>